<dbReference type="GO" id="GO:0016150">
    <property type="term" value="F:translation release factor activity, codon nonspecific"/>
    <property type="evidence" value="ECO:0007669"/>
    <property type="project" value="TreeGrafter"/>
</dbReference>
<feature type="region of interest" description="Disordered" evidence="1">
    <location>
        <begin position="117"/>
        <end position="152"/>
    </location>
</feature>
<dbReference type="AlphaFoldDB" id="A0A3B1DIK3"/>
<dbReference type="NCBIfam" id="NF006718">
    <property type="entry name" value="PRK09256.1"/>
    <property type="match status" value="1"/>
</dbReference>
<dbReference type="EMBL" id="UOGL01000636">
    <property type="protein sequence ID" value="VAX42249.1"/>
    <property type="molecule type" value="Genomic_DNA"/>
</dbReference>
<dbReference type="SUPFAM" id="SSF110916">
    <property type="entry name" value="Peptidyl-tRNA hydrolase domain-like"/>
    <property type="match status" value="1"/>
</dbReference>
<gene>
    <name evidence="3" type="ORF">MNBD_PLANCTO02-3229</name>
</gene>
<organism evidence="3">
    <name type="scientific">hydrothermal vent metagenome</name>
    <dbReference type="NCBI Taxonomy" id="652676"/>
    <lineage>
        <taxon>unclassified sequences</taxon>
        <taxon>metagenomes</taxon>
        <taxon>ecological metagenomes</taxon>
    </lineage>
</organism>
<dbReference type="InterPro" id="IPR052104">
    <property type="entry name" value="Mito_Release_Factor_mL62"/>
</dbReference>
<dbReference type="GO" id="GO:0070126">
    <property type="term" value="P:mitochondrial translational termination"/>
    <property type="evidence" value="ECO:0007669"/>
    <property type="project" value="TreeGrafter"/>
</dbReference>
<dbReference type="PANTHER" id="PTHR11075">
    <property type="entry name" value="PEPTIDE CHAIN RELEASE FACTOR"/>
    <property type="match status" value="1"/>
</dbReference>
<protein>
    <recommendedName>
        <fullName evidence="2">Prokaryotic-type class I peptide chain release factors domain-containing protein</fullName>
    </recommendedName>
</protein>
<proteinExistence type="predicted"/>
<dbReference type="Gene3D" id="3.30.160.20">
    <property type="match status" value="1"/>
</dbReference>
<dbReference type="FunFam" id="3.30.160.20:FF:000046">
    <property type="entry name" value="Peptidyl-tRNA hydrolase ICT1"/>
    <property type="match status" value="1"/>
</dbReference>
<evidence type="ECO:0000313" key="3">
    <source>
        <dbReference type="EMBL" id="VAX42249.1"/>
    </source>
</evidence>
<accession>A0A3B1DIK3</accession>
<feature type="domain" description="Prokaryotic-type class I peptide chain release factors" evidence="2">
    <location>
        <begin position="33"/>
        <end position="49"/>
    </location>
</feature>
<dbReference type="GO" id="GO:0004045">
    <property type="term" value="F:peptidyl-tRNA hydrolase activity"/>
    <property type="evidence" value="ECO:0007669"/>
    <property type="project" value="TreeGrafter"/>
</dbReference>
<feature type="compositionally biased region" description="Basic residues" evidence="1">
    <location>
        <begin position="117"/>
        <end position="139"/>
    </location>
</feature>
<feature type="compositionally biased region" description="Basic and acidic residues" evidence="1">
    <location>
        <begin position="140"/>
        <end position="152"/>
    </location>
</feature>
<dbReference type="Pfam" id="PF00472">
    <property type="entry name" value="RF-1"/>
    <property type="match status" value="1"/>
</dbReference>
<name>A0A3B1DIK3_9ZZZZ</name>
<dbReference type="PANTHER" id="PTHR11075:SF54">
    <property type="entry name" value="LARGE RIBOSOMAL SUBUNIT PROTEIN ML62"/>
    <property type="match status" value="1"/>
</dbReference>
<dbReference type="PROSITE" id="PS00745">
    <property type="entry name" value="RF_PROK_I"/>
    <property type="match status" value="1"/>
</dbReference>
<sequence length="152" mass="17726">MNASHKSQDETKVLYVTEAIQILRDEFQFTFMRSSGPGGQNVNKVNSKVRLCWSLQESSTLPEDVKARFITKYKRRINSEGQFLLTSQRYRDQPKNIADCLEKLCALIVDVATIPKARKKKRPSFASKQKRLKRKKLHSQKKETRRKPPMEN</sequence>
<evidence type="ECO:0000259" key="2">
    <source>
        <dbReference type="PROSITE" id="PS00745"/>
    </source>
</evidence>
<dbReference type="GO" id="GO:0005762">
    <property type="term" value="C:mitochondrial large ribosomal subunit"/>
    <property type="evidence" value="ECO:0007669"/>
    <property type="project" value="TreeGrafter"/>
</dbReference>
<reference evidence="3" key="1">
    <citation type="submission" date="2018-06" db="EMBL/GenBank/DDBJ databases">
        <authorList>
            <person name="Zhirakovskaya E."/>
        </authorList>
    </citation>
    <scope>NUCLEOTIDE SEQUENCE</scope>
</reference>
<dbReference type="InterPro" id="IPR000352">
    <property type="entry name" value="Pep_chain_release_fac_I"/>
</dbReference>
<evidence type="ECO:0000256" key="1">
    <source>
        <dbReference type="SAM" id="MobiDB-lite"/>
    </source>
</evidence>